<dbReference type="STRING" id="471514.AN477_10520"/>
<dbReference type="InterPro" id="IPR029787">
    <property type="entry name" value="Nucleotide_cyclase"/>
</dbReference>
<dbReference type="PANTHER" id="PTHR46663">
    <property type="entry name" value="DIGUANYLATE CYCLASE DGCT-RELATED"/>
    <property type="match status" value="1"/>
</dbReference>
<dbReference type="SUPFAM" id="SSF55073">
    <property type="entry name" value="Nucleotide cyclase"/>
    <property type="match status" value="1"/>
</dbReference>
<gene>
    <name evidence="2" type="ORF">AN477_10520</name>
</gene>
<evidence type="ECO:0000313" key="3">
    <source>
        <dbReference type="Proteomes" id="UP000050482"/>
    </source>
</evidence>
<reference evidence="2 3" key="1">
    <citation type="submission" date="2015-09" db="EMBL/GenBank/DDBJ databases">
        <title>Draft genome sequence of Alicyclobacillus ferrooxydans DSM 22381.</title>
        <authorList>
            <person name="Hemp J."/>
        </authorList>
    </citation>
    <scope>NUCLEOTIDE SEQUENCE [LARGE SCALE GENOMIC DNA]</scope>
    <source>
        <strain evidence="2 3">TC-34</strain>
    </source>
</reference>
<dbReference type="Gene3D" id="3.30.450.40">
    <property type="match status" value="1"/>
</dbReference>
<dbReference type="InterPro" id="IPR029016">
    <property type="entry name" value="GAF-like_dom_sf"/>
</dbReference>
<dbReference type="OrthoDB" id="2369808at2"/>
<dbReference type="InterPro" id="IPR000160">
    <property type="entry name" value="GGDEF_dom"/>
</dbReference>
<name>A0A0P9CDI8_9BACL</name>
<protein>
    <recommendedName>
        <fullName evidence="1">GGDEF domain-containing protein</fullName>
    </recommendedName>
</protein>
<dbReference type="SUPFAM" id="SSF55781">
    <property type="entry name" value="GAF domain-like"/>
    <property type="match status" value="1"/>
</dbReference>
<organism evidence="2 3">
    <name type="scientific">Alicyclobacillus ferrooxydans</name>
    <dbReference type="NCBI Taxonomy" id="471514"/>
    <lineage>
        <taxon>Bacteria</taxon>
        <taxon>Bacillati</taxon>
        <taxon>Bacillota</taxon>
        <taxon>Bacilli</taxon>
        <taxon>Bacillales</taxon>
        <taxon>Alicyclobacillaceae</taxon>
        <taxon>Alicyclobacillus</taxon>
    </lineage>
</organism>
<accession>A0A0P9CDI8</accession>
<dbReference type="InterPro" id="IPR052163">
    <property type="entry name" value="DGC-Regulatory_Protein"/>
</dbReference>
<sequence length="320" mass="35914">MNTPNSININNLQDTVEQVLEILGEFIGVNTLFVAVNDENTNFILNALNRNEILIEEGEGTSLAETYCNLVTKNATRPVVIESTRTDIRTRNLDVTSQLGDTSFIGVPILLSDDTVCGTICGLDNRGYEYSARDIQLLKTMATLLGYVVELERFAFRDALTRAFNRNFIYMYLTKEWKNRFNTVAFLFLDVDDFKSVNDTYGHATGDQLLTELSRRIHRCIRRSDMVCRVGGDEFVVVIPNYGSIATVTRIVHSMLTEFETPIYIHGQSLTLSASIGVSLYPEDGSDVDALLEQADVAMYRAKRAGKANYQIYSSDMNEG</sequence>
<dbReference type="PATRIC" id="fig|471514.4.peg.5163"/>
<proteinExistence type="predicted"/>
<dbReference type="AlphaFoldDB" id="A0A0P9CDI8"/>
<comment type="caution">
    <text evidence="2">The sequence shown here is derived from an EMBL/GenBank/DDBJ whole genome shotgun (WGS) entry which is preliminary data.</text>
</comment>
<dbReference type="PANTHER" id="PTHR46663:SF2">
    <property type="entry name" value="GGDEF DOMAIN-CONTAINING PROTEIN"/>
    <property type="match status" value="1"/>
</dbReference>
<dbReference type="PROSITE" id="PS50887">
    <property type="entry name" value="GGDEF"/>
    <property type="match status" value="1"/>
</dbReference>
<dbReference type="Proteomes" id="UP000050482">
    <property type="component" value="Unassembled WGS sequence"/>
</dbReference>
<dbReference type="Pfam" id="PF00990">
    <property type="entry name" value="GGDEF"/>
    <property type="match status" value="1"/>
</dbReference>
<dbReference type="SMART" id="SM00065">
    <property type="entry name" value="GAF"/>
    <property type="match status" value="1"/>
</dbReference>
<dbReference type="Pfam" id="PF13185">
    <property type="entry name" value="GAF_2"/>
    <property type="match status" value="1"/>
</dbReference>
<dbReference type="SMART" id="SM00267">
    <property type="entry name" value="GGDEF"/>
    <property type="match status" value="1"/>
</dbReference>
<dbReference type="EMBL" id="LJCO01000045">
    <property type="protein sequence ID" value="KPV43804.1"/>
    <property type="molecule type" value="Genomic_DNA"/>
</dbReference>
<dbReference type="InterPro" id="IPR043128">
    <property type="entry name" value="Rev_trsase/Diguanyl_cyclase"/>
</dbReference>
<dbReference type="NCBIfam" id="TIGR00254">
    <property type="entry name" value="GGDEF"/>
    <property type="match status" value="1"/>
</dbReference>
<feature type="domain" description="GGDEF" evidence="1">
    <location>
        <begin position="182"/>
        <end position="315"/>
    </location>
</feature>
<dbReference type="Gene3D" id="3.30.70.270">
    <property type="match status" value="1"/>
</dbReference>
<evidence type="ECO:0000313" key="2">
    <source>
        <dbReference type="EMBL" id="KPV43804.1"/>
    </source>
</evidence>
<dbReference type="CDD" id="cd01949">
    <property type="entry name" value="GGDEF"/>
    <property type="match status" value="1"/>
</dbReference>
<keyword evidence="3" id="KW-1185">Reference proteome</keyword>
<dbReference type="RefSeq" id="WP_054969115.1">
    <property type="nucleotide sequence ID" value="NZ_LJCO01000045.1"/>
</dbReference>
<dbReference type="InterPro" id="IPR003018">
    <property type="entry name" value="GAF"/>
</dbReference>
<evidence type="ECO:0000259" key="1">
    <source>
        <dbReference type="PROSITE" id="PS50887"/>
    </source>
</evidence>